<dbReference type="AlphaFoldDB" id="A0A926VG82"/>
<dbReference type="GO" id="GO:0005975">
    <property type="term" value="P:carbohydrate metabolic process"/>
    <property type="evidence" value="ECO:0007669"/>
    <property type="project" value="InterPro"/>
</dbReference>
<reference evidence="5" key="2">
    <citation type="submission" date="2020-08" db="EMBL/GenBank/DDBJ databases">
        <authorList>
            <person name="Chen M."/>
            <person name="Teng W."/>
            <person name="Zhao L."/>
            <person name="Hu C."/>
            <person name="Zhou Y."/>
            <person name="Han B."/>
            <person name="Song L."/>
            <person name="Shu W."/>
        </authorList>
    </citation>
    <scope>NUCLEOTIDE SEQUENCE</scope>
    <source>
        <strain evidence="5">FACHB-1375</strain>
    </source>
</reference>
<name>A0A926VG82_9CYAN</name>
<evidence type="ECO:0000259" key="4">
    <source>
        <dbReference type="Pfam" id="PF02837"/>
    </source>
</evidence>
<dbReference type="InterPro" id="IPR036156">
    <property type="entry name" value="Beta-gal/glucu_dom_sf"/>
</dbReference>
<evidence type="ECO:0000259" key="3">
    <source>
        <dbReference type="Pfam" id="PF02836"/>
    </source>
</evidence>
<dbReference type="SUPFAM" id="SSF49785">
    <property type="entry name" value="Galactose-binding domain-like"/>
    <property type="match status" value="1"/>
</dbReference>
<evidence type="ECO:0000313" key="6">
    <source>
        <dbReference type="Proteomes" id="UP000641646"/>
    </source>
</evidence>
<proteinExistence type="inferred from homology"/>
<dbReference type="Pfam" id="PF02837">
    <property type="entry name" value="Glyco_hydro_2_N"/>
    <property type="match status" value="1"/>
</dbReference>
<evidence type="ECO:0000256" key="1">
    <source>
        <dbReference type="ARBA" id="ARBA00007401"/>
    </source>
</evidence>
<dbReference type="Pfam" id="PF00703">
    <property type="entry name" value="Glyco_hydro_2"/>
    <property type="match status" value="1"/>
</dbReference>
<dbReference type="SUPFAM" id="SSF51445">
    <property type="entry name" value="(Trans)glycosidases"/>
    <property type="match status" value="1"/>
</dbReference>
<keyword evidence="6" id="KW-1185">Reference proteome</keyword>
<dbReference type="PANTHER" id="PTHR42732:SF3">
    <property type="entry name" value="HYDROLASE"/>
    <property type="match status" value="1"/>
</dbReference>
<feature type="domain" description="Glycoside hydrolase family 2 immunoglobulin-like beta-sandwich" evidence="2">
    <location>
        <begin position="223"/>
        <end position="329"/>
    </location>
</feature>
<dbReference type="EMBL" id="JACJPW010000049">
    <property type="protein sequence ID" value="MBD2183148.1"/>
    <property type="molecule type" value="Genomic_DNA"/>
</dbReference>
<feature type="domain" description="Glycosyl hydrolases family 2 sugar binding" evidence="4">
    <location>
        <begin position="44"/>
        <end position="178"/>
    </location>
</feature>
<dbReference type="GO" id="GO:0004553">
    <property type="term" value="F:hydrolase activity, hydrolyzing O-glycosyl compounds"/>
    <property type="evidence" value="ECO:0007669"/>
    <property type="project" value="InterPro"/>
</dbReference>
<accession>A0A926VG82</accession>
<dbReference type="InterPro" id="IPR008979">
    <property type="entry name" value="Galactose-bd-like_sf"/>
</dbReference>
<evidence type="ECO:0000259" key="2">
    <source>
        <dbReference type="Pfam" id="PF00703"/>
    </source>
</evidence>
<organism evidence="5 6">
    <name type="scientific">Aerosakkonema funiforme FACHB-1375</name>
    <dbReference type="NCBI Taxonomy" id="2949571"/>
    <lineage>
        <taxon>Bacteria</taxon>
        <taxon>Bacillati</taxon>
        <taxon>Cyanobacteriota</taxon>
        <taxon>Cyanophyceae</taxon>
        <taxon>Oscillatoriophycideae</taxon>
        <taxon>Aerosakkonematales</taxon>
        <taxon>Aerosakkonemataceae</taxon>
        <taxon>Aerosakkonema</taxon>
    </lineage>
</organism>
<feature type="domain" description="Glycoside hydrolase family 2 catalytic" evidence="3">
    <location>
        <begin position="333"/>
        <end position="617"/>
    </location>
</feature>
<reference evidence="5" key="1">
    <citation type="journal article" date="2015" name="ISME J.">
        <title>Draft Genome Sequence of Streptomyces incarnatus NRRL8089, which Produces the Nucleoside Antibiotic Sinefungin.</title>
        <authorList>
            <person name="Oshima K."/>
            <person name="Hattori M."/>
            <person name="Shimizu H."/>
            <person name="Fukuda K."/>
            <person name="Nemoto M."/>
            <person name="Inagaki K."/>
            <person name="Tamura T."/>
        </authorList>
    </citation>
    <scope>NUCLEOTIDE SEQUENCE</scope>
    <source>
        <strain evidence="5">FACHB-1375</strain>
    </source>
</reference>
<dbReference type="InterPro" id="IPR051913">
    <property type="entry name" value="GH2_Domain-Containing"/>
</dbReference>
<dbReference type="InterPro" id="IPR006102">
    <property type="entry name" value="Ig-like_GH2"/>
</dbReference>
<dbReference type="InterPro" id="IPR006103">
    <property type="entry name" value="Glyco_hydro_2_cat"/>
</dbReference>
<dbReference type="InterPro" id="IPR006104">
    <property type="entry name" value="Glyco_hydro_2_N"/>
</dbReference>
<dbReference type="RefSeq" id="WP_190466884.1">
    <property type="nucleotide sequence ID" value="NZ_JACJPW010000049.1"/>
</dbReference>
<dbReference type="PANTHER" id="PTHR42732">
    <property type="entry name" value="BETA-GALACTOSIDASE"/>
    <property type="match status" value="1"/>
</dbReference>
<dbReference type="SUPFAM" id="SSF49303">
    <property type="entry name" value="beta-Galactosidase/glucuronidase domain"/>
    <property type="match status" value="1"/>
</dbReference>
<sequence>MYSLGKWLENCYNGPSKGGRSSDFYQGERAYPRPQLQRSHWICLNGSWKFTFDDDGKYTQPSDISEWTHTIQVPFAPESVKSGIGDTGFHPNCWYECELDLNGEWGMKHSTDSHSLNAVSKIENLKSKRVLLHFGAVDYRARVWVNGQLMADHEGGHTPFSIDITPVLNENGLQRLTVWAEDDPQDLAKPRGKQDWQLEAHSIWYPRTSGIWQTVWAEVVPSTYIDRIRWTPHFERWEIGFEAFVSGEKRDGIQVKVKLSVGCILLVNDTYEVIHGEIHRRIALSDPGIDDYRNELLWSPEKPTLIDAEVQLWSDGELVDEVKSYTAMRTVGIQRDRFMLNGRPYYLRLVLDQGYWPDTLMTAPSDEALRRDVELTKAMGFNGVRKHQKIEDPRFLYWADVLGLMVWEEMPSAYRFTPKAVERLTKEWTEVIERDASHPCVVVWVPFNESWGVPDLTATEAHRHLVQALYHLTKTLDPTRPVVGNDGWESAATDILAIHDYDNKPTRLAKRYGPEVNLAELFDRQRPGGRVLTLDGYPHQGQPIMLTEFGGIAYAGRDDRKAWGYIRIEDVSELQIRYTALLNVVNKVELFSGFCYTQLTDTFQEANGLLYADRTPKFPIEAIADATLGRGEDEEEDAMLAAVKAAWAQKNVFPGAIEAGRSPADSVQPIPNCGGNYSS</sequence>
<comment type="similarity">
    <text evidence="1">Belongs to the glycosyl hydrolase 2 family.</text>
</comment>
<dbReference type="Pfam" id="PF02836">
    <property type="entry name" value="Glyco_hydro_2_C"/>
    <property type="match status" value="1"/>
</dbReference>
<protein>
    <submittedName>
        <fullName evidence="5">Glycoside hydrolase family 2</fullName>
    </submittedName>
</protein>
<dbReference type="Proteomes" id="UP000641646">
    <property type="component" value="Unassembled WGS sequence"/>
</dbReference>
<evidence type="ECO:0000313" key="5">
    <source>
        <dbReference type="EMBL" id="MBD2183148.1"/>
    </source>
</evidence>
<comment type="caution">
    <text evidence="5">The sequence shown here is derived from an EMBL/GenBank/DDBJ whole genome shotgun (WGS) entry which is preliminary data.</text>
</comment>
<dbReference type="Gene3D" id="2.60.120.260">
    <property type="entry name" value="Galactose-binding domain-like"/>
    <property type="match status" value="1"/>
</dbReference>
<gene>
    <name evidence="5" type="ORF">H6G03_19120</name>
</gene>
<dbReference type="Gene3D" id="3.20.20.80">
    <property type="entry name" value="Glycosidases"/>
    <property type="match status" value="1"/>
</dbReference>
<keyword evidence="5" id="KW-0378">Hydrolase</keyword>
<dbReference type="InterPro" id="IPR017853">
    <property type="entry name" value="GH"/>
</dbReference>